<reference evidence="4" key="2">
    <citation type="submission" date="2023-07" db="EMBL/GenBank/DDBJ databases">
        <authorList>
            <consortium name="Lawrence Berkeley National Laboratory"/>
            <person name="Haridas S."/>
            <person name="Hensen N."/>
            <person name="Bonometti L."/>
            <person name="Westerberg I."/>
            <person name="Brannstrom I.O."/>
            <person name="Guillou S."/>
            <person name="Cros-Aarteil S."/>
            <person name="Calhoun S."/>
            <person name="Kuo A."/>
            <person name="Mondo S."/>
            <person name="Pangilinan J."/>
            <person name="Riley R."/>
            <person name="LaButti K."/>
            <person name="Andreopoulos B."/>
            <person name="Lipzen A."/>
            <person name="Chen C."/>
            <person name="Yanf M."/>
            <person name="Daum C."/>
            <person name="Ng V."/>
            <person name="Clum A."/>
            <person name="Steindorff A."/>
            <person name="Ohm R."/>
            <person name="Martin F."/>
            <person name="Silar P."/>
            <person name="Natvig D."/>
            <person name="Lalanne C."/>
            <person name="Gautier V."/>
            <person name="Ament-velasquez S.L."/>
            <person name="Kruys A."/>
            <person name="Hutchinson M.I."/>
            <person name="Powell A.J."/>
            <person name="Barry K."/>
            <person name="Miller A.N."/>
            <person name="Grigoriev I.V."/>
            <person name="Debuchy R."/>
            <person name="Gladieux P."/>
            <person name="Thoren M.H."/>
            <person name="Johannesson H."/>
        </authorList>
    </citation>
    <scope>NUCLEOTIDE SEQUENCE</scope>
    <source>
        <strain evidence="4">FGSC 1904</strain>
    </source>
</reference>
<feature type="compositionally biased region" description="Basic and acidic residues" evidence="2">
    <location>
        <begin position="780"/>
        <end position="795"/>
    </location>
</feature>
<dbReference type="PANTHER" id="PTHR23355">
    <property type="entry name" value="RIBONUCLEASE"/>
    <property type="match status" value="1"/>
</dbReference>
<feature type="domain" description="RNB" evidence="3">
    <location>
        <begin position="626"/>
        <end position="982"/>
    </location>
</feature>
<dbReference type="InterPro" id="IPR056624">
    <property type="entry name" value="WH_CYT4"/>
</dbReference>
<accession>A0AAE0PD56</accession>
<dbReference type="Pfam" id="PF25522">
    <property type="entry name" value="OB_cyt-4"/>
    <property type="match status" value="1"/>
</dbReference>
<dbReference type="SUPFAM" id="SSF50249">
    <property type="entry name" value="Nucleic acid-binding proteins"/>
    <property type="match status" value="1"/>
</dbReference>
<dbReference type="InterPro" id="IPR056625">
    <property type="entry name" value="SH3_CYT4"/>
</dbReference>
<dbReference type="EMBL" id="JAUTDP010000007">
    <property type="protein sequence ID" value="KAK3397736.1"/>
    <property type="molecule type" value="Genomic_DNA"/>
</dbReference>
<keyword evidence="5" id="KW-1185">Reference proteome</keyword>
<dbReference type="InterPro" id="IPR012340">
    <property type="entry name" value="NA-bd_OB-fold"/>
</dbReference>
<dbReference type="Pfam" id="PF23216">
    <property type="entry name" value="WHD_CYT4"/>
    <property type="match status" value="1"/>
</dbReference>
<gene>
    <name evidence="4" type="ORF">B0T20DRAFT_470039</name>
</gene>
<dbReference type="SMART" id="SM00955">
    <property type="entry name" value="RNB"/>
    <property type="match status" value="1"/>
</dbReference>
<evidence type="ECO:0000313" key="4">
    <source>
        <dbReference type="EMBL" id="KAK3397736.1"/>
    </source>
</evidence>
<proteinExistence type="inferred from homology"/>
<dbReference type="Proteomes" id="UP001281003">
    <property type="component" value="Unassembled WGS sequence"/>
</dbReference>
<dbReference type="GO" id="GO:0006402">
    <property type="term" value="P:mRNA catabolic process"/>
    <property type="evidence" value="ECO:0007669"/>
    <property type="project" value="TreeGrafter"/>
</dbReference>
<dbReference type="InterPro" id="IPR057912">
    <property type="entry name" value="OB_CYT4_C"/>
</dbReference>
<dbReference type="InterPro" id="IPR050180">
    <property type="entry name" value="RNR_Ribonuclease"/>
</dbReference>
<evidence type="ECO:0000256" key="2">
    <source>
        <dbReference type="SAM" id="MobiDB-lite"/>
    </source>
</evidence>
<organism evidence="4 5">
    <name type="scientific">Sordaria brevicollis</name>
    <dbReference type="NCBI Taxonomy" id="83679"/>
    <lineage>
        <taxon>Eukaryota</taxon>
        <taxon>Fungi</taxon>
        <taxon>Dikarya</taxon>
        <taxon>Ascomycota</taxon>
        <taxon>Pezizomycotina</taxon>
        <taxon>Sordariomycetes</taxon>
        <taxon>Sordariomycetidae</taxon>
        <taxon>Sordariales</taxon>
        <taxon>Sordariaceae</taxon>
        <taxon>Sordaria</taxon>
    </lineage>
</organism>
<dbReference type="Pfam" id="PF23214">
    <property type="entry name" value="SH3_CYT4"/>
    <property type="match status" value="1"/>
</dbReference>
<dbReference type="GO" id="GO:0003723">
    <property type="term" value="F:RNA binding"/>
    <property type="evidence" value="ECO:0007669"/>
    <property type="project" value="InterPro"/>
</dbReference>
<name>A0AAE0PD56_SORBR</name>
<dbReference type="GO" id="GO:0000175">
    <property type="term" value="F:3'-5'-RNA exonuclease activity"/>
    <property type="evidence" value="ECO:0007669"/>
    <property type="project" value="TreeGrafter"/>
</dbReference>
<evidence type="ECO:0000256" key="1">
    <source>
        <dbReference type="RuleBase" id="RU003901"/>
    </source>
</evidence>
<dbReference type="PANTHER" id="PTHR23355:SF65">
    <property type="entry name" value="EXORIBONUCLEASE CYT-4, PUTATIVE (AFU_ORTHOLOGUE AFUA_7G01550)-RELATED"/>
    <property type="match status" value="1"/>
</dbReference>
<evidence type="ECO:0000313" key="5">
    <source>
        <dbReference type="Proteomes" id="UP001281003"/>
    </source>
</evidence>
<dbReference type="InterPro" id="IPR022966">
    <property type="entry name" value="RNase_II/R_CS"/>
</dbReference>
<comment type="caution">
    <text evidence="4">The sequence shown here is derived from an EMBL/GenBank/DDBJ whole genome shotgun (WGS) entry which is preliminary data.</text>
</comment>
<dbReference type="GO" id="GO:0000932">
    <property type="term" value="C:P-body"/>
    <property type="evidence" value="ECO:0007669"/>
    <property type="project" value="TreeGrafter"/>
</dbReference>
<dbReference type="PROSITE" id="PS01175">
    <property type="entry name" value="RIBONUCLEASE_II"/>
    <property type="match status" value="1"/>
</dbReference>
<dbReference type="InterPro" id="IPR001900">
    <property type="entry name" value="RNase_II/R"/>
</dbReference>
<comment type="similarity">
    <text evidence="1">Belongs to the RNR ribonuclease family.</text>
</comment>
<evidence type="ECO:0000259" key="3">
    <source>
        <dbReference type="SMART" id="SM00955"/>
    </source>
</evidence>
<sequence length="1188" mass="132446">MEEGRESGDGLSAIKAKCYQESRDLSRKVGKKSSEFACNQQSGPPQCRAIGAGTSSATAASGRQPYVCWQCLSRKEAGQHIALNARKARVASLSSLALASASWLASSSTSPTVRPTGRWDNTNNHNTLRLSHERRQGLSTSASLLDRKIIQISDDIADDFVLPLGPELRHLEEGQPLKPGDSPTIRQRLRQWELENPEPFNAIPSDFALPDRPVNAFTSKRSEHMLEMEHIDQDNSPAAVQVDDRDLIETHATPRVQAGDLLELMSAEWKIGVLAICLGNFNGIDHFYTVTGKWLASTDVKSGFIVKKFITNPADLQPVIDALPSTVGDMAIMVELDRIRAGPTREHGAGLITKMLEFQNAYREYYQNNLERLSNPHKHVPEQEQLMTLGEIAEYLLPPKLKHPSTGFPAAALYAVYYCLTLQDAYFRSLGQGATGPSSIIFHVIAKSDIENLHRVEGMVRDHYSPDLLDRRSRRDHDRLEPVLMQARLAIDHNRKQRQWSSHGMLGPTTRVLPASTYSWSQDALSVVRVIHMWAASDVFPLTSKYQWVGAAFLRALRRYEDVDVLDATVGWTFLQEIGWLMPWEIHARHRLRLPGLQINRAGGLLPSPEEQKPAELAEDVLAPLRQDFSGSTVYCIDSPDAKEIDDGVSLEKTDKEGEYWIHVHIADPTSRIRPDSPLAKRAALMTQTSYLPGHLDKMIADEAVVAEFSLAPGRPSLTFSARLNEEGTLLDHKVTPGRLGDIVYITPQDVAAAVGPMDAGIPKVEAPSLVLEVGTPPSAKEEPTRKMTKPDELSEQNVKDLEILSRLAAAIHKLRVQNGSVPVFLSSPEASFSLENARIEHTPSGFLACTNDPWIRVSYSNHGGQHPIVDDLMGTANQIAALWCYERGIPIPYRTNIAAAQNEEALRAFTQDVIYPQLIAGKRPTMEQRRTLRHLLGGHDIATMPSLIYTLGVDIYTKATSPLRRYSDLLVHWQIQAALLEEHKRRTSGSGGNNQTSLVIRKFNKYNIKPPMDDKQATQLGLPFTASQLEEKVFPHLRVRERHAKTLANLDGQTELILQALVRAWKFGEGAQGQVPDKFTYTVANVLNTSVQGRISYFDLSAEIDLENLSGFSLIGNVRIGDVMTVELVDVNVHMRKILVKPVEFVKRGPERMRLFAEEEMEHELEEEGGEYIDATAHEEVLEPEMK</sequence>
<feature type="region of interest" description="Disordered" evidence="2">
    <location>
        <begin position="775"/>
        <end position="795"/>
    </location>
</feature>
<protein>
    <submittedName>
        <fullName evidence="4">Protein phosphatase</fullName>
    </submittedName>
</protein>
<reference evidence="4" key="1">
    <citation type="journal article" date="2023" name="Mol. Phylogenet. Evol.">
        <title>Genome-scale phylogeny and comparative genomics of the fungal order Sordariales.</title>
        <authorList>
            <person name="Hensen N."/>
            <person name="Bonometti L."/>
            <person name="Westerberg I."/>
            <person name="Brannstrom I.O."/>
            <person name="Guillou S."/>
            <person name="Cros-Aarteil S."/>
            <person name="Calhoun S."/>
            <person name="Haridas S."/>
            <person name="Kuo A."/>
            <person name="Mondo S."/>
            <person name="Pangilinan J."/>
            <person name="Riley R."/>
            <person name="LaButti K."/>
            <person name="Andreopoulos B."/>
            <person name="Lipzen A."/>
            <person name="Chen C."/>
            <person name="Yan M."/>
            <person name="Daum C."/>
            <person name="Ng V."/>
            <person name="Clum A."/>
            <person name="Steindorff A."/>
            <person name="Ohm R.A."/>
            <person name="Martin F."/>
            <person name="Silar P."/>
            <person name="Natvig D.O."/>
            <person name="Lalanne C."/>
            <person name="Gautier V."/>
            <person name="Ament-Velasquez S.L."/>
            <person name="Kruys A."/>
            <person name="Hutchinson M.I."/>
            <person name="Powell A.J."/>
            <person name="Barry K."/>
            <person name="Miller A.N."/>
            <person name="Grigoriev I.V."/>
            <person name="Debuchy R."/>
            <person name="Gladieux P."/>
            <person name="Hiltunen Thoren M."/>
            <person name="Johannesson H."/>
        </authorList>
    </citation>
    <scope>NUCLEOTIDE SEQUENCE</scope>
    <source>
        <strain evidence="4">FGSC 1904</strain>
    </source>
</reference>
<dbReference type="Pfam" id="PF00773">
    <property type="entry name" value="RNB"/>
    <property type="match status" value="1"/>
</dbReference>
<dbReference type="AlphaFoldDB" id="A0AAE0PD56"/>